<dbReference type="GO" id="GO:0032259">
    <property type="term" value="P:methylation"/>
    <property type="evidence" value="ECO:0007669"/>
    <property type="project" value="UniProtKB-KW"/>
</dbReference>
<dbReference type="GO" id="GO:0003690">
    <property type="term" value="F:double-stranded DNA binding"/>
    <property type="evidence" value="ECO:0007669"/>
    <property type="project" value="TreeGrafter"/>
</dbReference>
<keyword evidence="7" id="KW-1185">Reference proteome</keyword>
<comment type="caution">
    <text evidence="6">The sequence shown here is derived from an EMBL/GenBank/DDBJ whole genome shotgun (WGS) entry which is preliminary data.</text>
</comment>
<dbReference type="InterPro" id="IPR003105">
    <property type="entry name" value="SRA_YDG"/>
</dbReference>
<dbReference type="PANTHER" id="PTHR45660">
    <property type="entry name" value="HISTONE-LYSINE N-METHYLTRANSFERASE SETMAR"/>
    <property type="match status" value="1"/>
</dbReference>
<dbReference type="GO" id="GO:0000775">
    <property type="term" value="C:chromosome, centromeric region"/>
    <property type="evidence" value="ECO:0007669"/>
    <property type="project" value="UniProtKB-SubCell"/>
</dbReference>
<protein>
    <submittedName>
        <fullName evidence="6">Histone-lysine N-methyltransferase, H3 lysine-9 specific SUVH5</fullName>
    </submittedName>
</protein>
<evidence type="ECO:0000256" key="2">
    <source>
        <dbReference type="ARBA" id="ARBA00023242"/>
    </source>
</evidence>
<dbReference type="InterPro" id="IPR015947">
    <property type="entry name" value="PUA-like_sf"/>
</dbReference>
<dbReference type="SMART" id="SM00466">
    <property type="entry name" value="SRA"/>
    <property type="match status" value="1"/>
</dbReference>
<organism evidence="6 7">
    <name type="scientific">Hibiscus syriacus</name>
    <name type="common">Rose of Sharon</name>
    <dbReference type="NCBI Taxonomy" id="106335"/>
    <lineage>
        <taxon>Eukaryota</taxon>
        <taxon>Viridiplantae</taxon>
        <taxon>Streptophyta</taxon>
        <taxon>Embryophyta</taxon>
        <taxon>Tracheophyta</taxon>
        <taxon>Spermatophyta</taxon>
        <taxon>Magnoliopsida</taxon>
        <taxon>eudicotyledons</taxon>
        <taxon>Gunneridae</taxon>
        <taxon>Pentapetalae</taxon>
        <taxon>rosids</taxon>
        <taxon>malvids</taxon>
        <taxon>Malvales</taxon>
        <taxon>Malvaceae</taxon>
        <taxon>Malvoideae</taxon>
        <taxon>Hibiscus</taxon>
    </lineage>
</organism>
<reference evidence="6" key="1">
    <citation type="submission" date="2019-09" db="EMBL/GenBank/DDBJ databases">
        <title>Draft genome information of white flower Hibiscus syriacus.</title>
        <authorList>
            <person name="Kim Y.-M."/>
        </authorList>
    </citation>
    <scope>NUCLEOTIDE SEQUENCE [LARGE SCALE GENOMIC DNA]</scope>
    <source>
        <strain evidence="6">YM2019G1</strain>
    </source>
</reference>
<proteinExistence type="predicted"/>
<evidence type="ECO:0000256" key="3">
    <source>
        <dbReference type="PROSITE-ProRule" id="PRU00358"/>
    </source>
</evidence>
<dbReference type="PANTHER" id="PTHR45660:SF46">
    <property type="entry name" value="HISTONE-LYSINE N-METHYLTRANSFERASE, H3 LYSINE-9 SPECIFIC SUVH6"/>
    <property type="match status" value="1"/>
</dbReference>
<feature type="region of interest" description="Disordered" evidence="4">
    <location>
        <begin position="166"/>
        <end position="211"/>
    </location>
</feature>
<dbReference type="AlphaFoldDB" id="A0A6A3BB27"/>
<keyword evidence="2 3" id="KW-0539">Nucleus</keyword>
<evidence type="ECO:0000313" key="6">
    <source>
        <dbReference type="EMBL" id="KAE8712089.1"/>
    </source>
</evidence>
<dbReference type="InterPro" id="IPR036987">
    <property type="entry name" value="SRA-YDG_sf"/>
</dbReference>
<evidence type="ECO:0000259" key="5">
    <source>
        <dbReference type="PROSITE" id="PS51015"/>
    </source>
</evidence>
<dbReference type="PROSITE" id="PS51015">
    <property type="entry name" value="YDG"/>
    <property type="match status" value="1"/>
</dbReference>
<feature type="compositionally biased region" description="Basic residues" evidence="4">
    <location>
        <begin position="194"/>
        <end position="203"/>
    </location>
</feature>
<evidence type="ECO:0000313" key="7">
    <source>
        <dbReference type="Proteomes" id="UP000436088"/>
    </source>
</evidence>
<evidence type="ECO:0000256" key="1">
    <source>
        <dbReference type="ARBA" id="ARBA00004584"/>
    </source>
</evidence>
<dbReference type="SUPFAM" id="SSF88697">
    <property type="entry name" value="PUA domain-like"/>
    <property type="match status" value="1"/>
</dbReference>
<gene>
    <name evidence="6" type="ORF">F3Y22_tig00110264pilonHSYRG00278</name>
</gene>
<dbReference type="Pfam" id="PF02182">
    <property type="entry name" value="SAD_SRA"/>
    <property type="match status" value="1"/>
</dbReference>
<dbReference type="Proteomes" id="UP000436088">
    <property type="component" value="Unassembled WGS sequence"/>
</dbReference>
<dbReference type="EMBL" id="VEPZ02000902">
    <property type="protein sequence ID" value="KAE8712089.1"/>
    <property type="molecule type" value="Genomic_DNA"/>
</dbReference>
<comment type="subcellular location">
    <subcellularLocation>
        <location evidence="1">Chromosome</location>
        <location evidence="1">Centromere</location>
    </subcellularLocation>
    <subcellularLocation>
        <location evidence="3">Nucleus</location>
    </subcellularLocation>
</comment>
<feature type="domain" description="YDG" evidence="5">
    <location>
        <begin position="308"/>
        <end position="455"/>
    </location>
</feature>
<dbReference type="Gene3D" id="2.30.280.10">
    <property type="entry name" value="SRA-YDG"/>
    <property type="match status" value="1"/>
</dbReference>
<dbReference type="InterPro" id="IPR051357">
    <property type="entry name" value="H3K9_HMTase_SUVAR3-9"/>
</dbReference>
<evidence type="ECO:0000256" key="4">
    <source>
        <dbReference type="SAM" id="MobiDB-lite"/>
    </source>
</evidence>
<dbReference type="GO" id="GO:0042054">
    <property type="term" value="F:histone methyltransferase activity"/>
    <property type="evidence" value="ECO:0007669"/>
    <property type="project" value="TreeGrafter"/>
</dbReference>
<name>A0A6A3BB27_HIBSY</name>
<sequence>MLFDQARTVKRSTIRICPASTRREDPNFVYNYYREMVSAVNVKLCPTTWWSLQETSRFTGRATPSKRPTLVEFHFVQFVRNVSKPRFMITWWLQFTADDLKCCIKRNAAASEIVIFLSGKSHHYERLPSVLWRKCSTSQLRRAHQMAYLSSEQGLYAEEIRPISMEPVSEKRRKQGAYEASSSRNDMAGDSSNRMRKSKKNSPTKRDDQGLIQVVIGDKKDSFQWDGQCTNDSFARMSYSNDVSLPPCGNSTGCTSRNKVRETLRLFQAFCWKLLQGEGKFIKRVDCRAAMVLKENNRYVNTGEPIIGLVPGVEVGDEFRYFIELNIVVLHRDTQRGIDYVKQGKKSIATSIVATGTYEDDLSNSDVLMYMGEGGKLTQKNKQPEDQKLERGNLALANSIIAKNPVRVIRGDTRSSGLSKGRSKTFVYNGLYRVEEFKQEAGPHQKLVYKFKLVRIPGQLEIAWKVVKKSKEREGLCVHDILQGKDTSPICAINTIDDEKPLPFEYLPHMLHPNWCSHVPSCRNRLSVVPRNRAST</sequence>
<dbReference type="GO" id="GO:0005634">
    <property type="term" value="C:nucleus"/>
    <property type="evidence" value="ECO:0007669"/>
    <property type="project" value="UniProtKB-SubCell"/>
</dbReference>
<accession>A0A6A3BB27</accession>